<evidence type="ECO:0000313" key="3">
    <source>
        <dbReference type="Proteomes" id="UP000428330"/>
    </source>
</evidence>
<evidence type="ECO:0000313" key="2">
    <source>
        <dbReference type="EMBL" id="QGY00189.1"/>
    </source>
</evidence>
<evidence type="ECO:0000256" key="1">
    <source>
        <dbReference type="SAM" id="MobiDB-lite"/>
    </source>
</evidence>
<gene>
    <name evidence="2" type="ORF">EI983_18735</name>
</gene>
<proteinExistence type="predicted"/>
<dbReference type="OrthoDB" id="6978364at2"/>
<feature type="region of interest" description="Disordered" evidence="1">
    <location>
        <begin position="108"/>
        <end position="155"/>
    </location>
</feature>
<accession>A0A6I6J5Y7</accession>
<keyword evidence="3" id="KW-1185">Reference proteome</keyword>
<protein>
    <submittedName>
        <fullName evidence="2">Uncharacterized protein</fullName>
    </submittedName>
</protein>
<dbReference type="EMBL" id="CP034348">
    <property type="protein sequence ID" value="QGY00189.1"/>
    <property type="molecule type" value="Genomic_DNA"/>
</dbReference>
<dbReference type="RefSeq" id="WP_157708869.1">
    <property type="nucleotide sequence ID" value="NZ_CP034348.1"/>
</dbReference>
<reference evidence="3" key="1">
    <citation type="submission" date="2018-12" db="EMBL/GenBank/DDBJ databases">
        <title>Complete genome sequence of Roseovarius sp. MME-070.</title>
        <authorList>
            <person name="Nam Y.-D."/>
            <person name="Kang J."/>
            <person name="Chung W.-H."/>
            <person name="Park Y.S."/>
        </authorList>
    </citation>
    <scope>NUCLEOTIDE SEQUENCE [LARGE SCALE GENOMIC DNA]</scope>
    <source>
        <strain evidence="3">MME-070</strain>
    </source>
</reference>
<dbReference type="KEGG" id="rom:EI983_18735"/>
<dbReference type="AlphaFoldDB" id="A0A6I6J5Y7"/>
<organism evidence="2 3">
    <name type="scientific">Roseovarius faecimaris</name>
    <dbReference type="NCBI Taxonomy" id="2494550"/>
    <lineage>
        <taxon>Bacteria</taxon>
        <taxon>Pseudomonadati</taxon>
        <taxon>Pseudomonadota</taxon>
        <taxon>Alphaproteobacteria</taxon>
        <taxon>Rhodobacterales</taxon>
        <taxon>Roseobacteraceae</taxon>
        <taxon>Roseovarius</taxon>
    </lineage>
</organism>
<feature type="compositionally biased region" description="Basic and acidic residues" evidence="1">
    <location>
        <begin position="108"/>
        <end position="117"/>
    </location>
</feature>
<name>A0A6I6J5Y7_9RHOB</name>
<sequence>MTAKRVLALVTRGRGPGRPYSVTGPGREVAEKMLANGCSRATVAAALGISETAFAAAAGRDPELATAIERGDGALETELVGHLLQHARDGNVTAAIFLLKAKRHFRDSTPVEPKTDKPNITINLPGAASPEDYARLIDVTPDPTKPKGQDDGCNA</sequence>
<dbReference type="Proteomes" id="UP000428330">
    <property type="component" value="Chromosome"/>
</dbReference>
<feature type="compositionally biased region" description="Basic and acidic residues" evidence="1">
    <location>
        <begin position="144"/>
        <end position="155"/>
    </location>
</feature>